<dbReference type="GO" id="GO:0008080">
    <property type="term" value="F:N-acetyltransferase activity"/>
    <property type="evidence" value="ECO:0007669"/>
    <property type="project" value="TreeGrafter"/>
</dbReference>
<dbReference type="PANTHER" id="PTHR10545">
    <property type="entry name" value="DIAMINE N-ACETYLTRANSFERASE"/>
    <property type="match status" value="1"/>
</dbReference>
<organism evidence="4 5">
    <name type="scientific">Lelliottia amnigena</name>
    <name type="common">Enterobacter amnigenus</name>
    <dbReference type="NCBI Taxonomy" id="61646"/>
    <lineage>
        <taxon>Bacteria</taxon>
        <taxon>Pseudomonadati</taxon>
        <taxon>Pseudomonadota</taxon>
        <taxon>Gammaproteobacteria</taxon>
        <taxon>Enterobacterales</taxon>
        <taxon>Enterobacteriaceae</taxon>
        <taxon>Lelliottia</taxon>
    </lineage>
</organism>
<gene>
    <name evidence="4" type="ORF">I7V27_02365</name>
</gene>
<dbReference type="InterPro" id="IPR051016">
    <property type="entry name" value="Diverse_Substrate_AcTransf"/>
</dbReference>
<evidence type="ECO:0000313" key="4">
    <source>
        <dbReference type="EMBL" id="MBL5933310.1"/>
    </source>
</evidence>
<dbReference type="RefSeq" id="WP_059178721.1">
    <property type="nucleotide sequence ID" value="NZ_CAMTGD010000013.1"/>
</dbReference>
<reference evidence="4" key="1">
    <citation type="submission" date="2020-12" db="EMBL/GenBank/DDBJ databases">
        <title>Draft genome sequence of Enterobacter spp., Lelliottia spp. and Serratia spp. isolated from drinking water reservoirs and lakes.</title>
        <authorList>
            <person name="Reitter C."/>
            <person name="Neuhaus K."/>
            <person name="Huegler M."/>
        </authorList>
    </citation>
    <scope>NUCLEOTIDE SEQUENCE</scope>
    <source>
        <strain evidence="4">TZW15</strain>
    </source>
</reference>
<evidence type="ECO:0000259" key="3">
    <source>
        <dbReference type="PROSITE" id="PS51186"/>
    </source>
</evidence>
<proteinExistence type="predicted"/>
<sequence length="154" mass="18252">MTDENIKISVVPVQDDDYAKWLPYWVKYQQFYEVQLPEETTIETWKRFFDADKDIHCAVAKKGQTVLGFVHYVFHGSTWSVNDFCYLEDLFVAENSRGNNIGKQLIEYVQQKATERECGRLYWHTQEKNVTAQRLYNWVAEKPGVIEYRLPLNS</sequence>
<evidence type="ECO:0000313" key="5">
    <source>
        <dbReference type="Proteomes" id="UP000653275"/>
    </source>
</evidence>
<feature type="domain" description="N-acetyltransferase" evidence="3">
    <location>
        <begin position="8"/>
        <end position="154"/>
    </location>
</feature>
<evidence type="ECO:0000256" key="2">
    <source>
        <dbReference type="ARBA" id="ARBA00023315"/>
    </source>
</evidence>
<accession>A0AAP2AA23</accession>
<dbReference type="SUPFAM" id="SSF55729">
    <property type="entry name" value="Acyl-CoA N-acyltransferases (Nat)"/>
    <property type="match status" value="1"/>
</dbReference>
<dbReference type="Gene3D" id="3.40.630.30">
    <property type="match status" value="1"/>
</dbReference>
<keyword evidence="1" id="KW-0808">Transferase</keyword>
<dbReference type="GeneID" id="93308183"/>
<dbReference type="CDD" id="cd04301">
    <property type="entry name" value="NAT_SF"/>
    <property type="match status" value="1"/>
</dbReference>
<name>A0AAP2AA23_LELAM</name>
<dbReference type="EMBL" id="JAENMS010000001">
    <property type="protein sequence ID" value="MBL5933310.1"/>
    <property type="molecule type" value="Genomic_DNA"/>
</dbReference>
<keyword evidence="2" id="KW-0012">Acyltransferase</keyword>
<protein>
    <submittedName>
        <fullName evidence="4">GNAT family N-acetyltransferase</fullName>
    </submittedName>
</protein>
<dbReference type="PROSITE" id="PS51186">
    <property type="entry name" value="GNAT"/>
    <property type="match status" value="1"/>
</dbReference>
<dbReference type="InterPro" id="IPR000182">
    <property type="entry name" value="GNAT_dom"/>
</dbReference>
<dbReference type="Pfam" id="PF00583">
    <property type="entry name" value="Acetyltransf_1"/>
    <property type="match status" value="1"/>
</dbReference>
<dbReference type="AlphaFoldDB" id="A0AAP2AA23"/>
<dbReference type="InterPro" id="IPR016181">
    <property type="entry name" value="Acyl_CoA_acyltransferase"/>
</dbReference>
<dbReference type="Proteomes" id="UP000653275">
    <property type="component" value="Unassembled WGS sequence"/>
</dbReference>
<comment type="caution">
    <text evidence="4">The sequence shown here is derived from an EMBL/GenBank/DDBJ whole genome shotgun (WGS) entry which is preliminary data.</text>
</comment>
<dbReference type="PANTHER" id="PTHR10545:SF42">
    <property type="entry name" value="ACETYLTRANSFERASE"/>
    <property type="match status" value="1"/>
</dbReference>
<evidence type="ECO:0000256" key="1">
    <source>
        <dbReference type="ARBA" id="ARBA00022679"/>
    </source>
</evidence>